<evidence type="ECO:0000313" key="3">
    <source>
        <dbReference type="EMBL" id="RGD75735.1"/>
    </source>
</evidence>
<keyword evidence="1" id="KW-0694">RNA-binding</keyword>
<evidence type="ECO:0000313" key="4">
    <source>
        <dbReference type="Proteomes" id="UP000261032"/>
    </source>
</evidence>
<gene>
    <name evidence="3" type="ORF">DXB93_19415</name>
</gene>
<evidence type="ECO:0000256" key="1">
    <source>
        <dbReference type="PROSITE-ProRule" id="PRU00266"/>
    </source>
</evidence>
<dbReference type="GO" id="GO:0003677">
    <property type="term" value="F:DNA binding"/>
    <property type="evidence" value="ECO:0007669"/>
    <property type="project" value="InterPro"/>
</dbReference>
<dbReference type="InterPro" id="IPR003346">
    <property type="entry name" value="Transposase_20"/>
</dbReference>
<dbReference type="InterPro" id="IPR047650">
    <property type="entry name" value="Transpos_IS110"/>
</dbReference>
<dbReference type="GO" id="GO:0003723">
    <property type="term" value="F:RNA binding"/>
    <property type="evidence" value="ECO:0007669"/>
    <property type="project" value="UniProtKB-UniRule"/>
</dbReference>
<dbReference type="InterPro" id="IPR014720">
    <property type="entry name" value="dsRBD_dom"/>
</dbReference>
<name>A0A3E3E3A8_9FIRM</name>
<dbReference type="GO" id="GO:0006313">
    <property type="term" value="P:DNA transposition"/>
    <property type="evidence" value="ECO:0007669"/>
    <property type="project" value="InterPro"/>
</dbReference>
<dbReference type="PANTHER" id="PTHR33055">
    <property type="entry name" value="TRANSPOSASE FOR INSERTION SEQUENCE ELEMENT IS1111A"/>
    <property type="match status" value="1"/>
</dbReference>
<sequence>MKYGTVYTNILKQLPSAKVISNTDIKTLKKYFRLKGKGNRIILTVDTSKEAVKNSIGFPSIAEEINIKNLVFQIELITPQIKGIEEFSVKTNSPILSIPGISRFSSTSILAKIGGISNFNKVSQLIKFAGVSLREYESSQLKAQHTIITNKGPKHRRETLYQITLVVIKYNSTFYKYYKLKTSQGKSRRCAQGHYARKLLRIIYRILKTNQTFDPALLK</sequence>
<reference evidence="3 4" key="1">
    <citation type="submission" date="2018-08" db="EMBL/GenBank/DDBJ databases">
        <title>A genome reference for cultivated species of the human gut microbiota.</title>
        <authorList>
            <person name="Zou Y."/>
            <person name="Xue W."/>
            <person name="Luo G."/>
        </authorList>
    </citation>
    <scope>NUCLEOTIDE SEQUENCE [LARGE SCALE GENOMIC DNA]</scope>
    <source>
        <strain evidence="3 4">OM06-4</strain>
    </source>
</reference>
<dbReference type="RefSeq" id="WP_117582776.1">
    <property type="nucleotide sequence ID" value="NZ_QUSL01000094.1"/>
</dbReference>
<feature type="domain" description="DRBM" evidence="2">
    <location>
        <begin position="120"/>
        <end position="205"/>
    </location>
</feature>
<protein>
    <submittedName>
        <fullName evidence="3">IS110 family transposase</fullName>
    </submittedName>
</protein>
<dbReference type="PANTHER" id="PTHR33055:SF15">
    <property type="entry name" value="TRANSPOSASE-RELATED"/>
    <property type="match status" value="1"/>
</dbReference>
<evidence type="ECO:0000259" key="2">
    <source>
        <dbReference type="PROSITE" id="PS50137"/>
    </source>
</evidence>
<organism evidence="3 4">
    <name type="scientific">Thomasclavelia ramosa</name>
    <dbReference type="NCBI Taxonomy" id="1547"/>
    <lineage>
        <taxon>Bacteria</taxon>
        <taxon>Bacillati</taxon>
        <taxon>Bacillota</taxon>
        <taxon>Erysipelotrichia</taxon>
        <taxon>Erysipelotrichales</taxon>
        <taxon>Coprobacillaceae</taxon>
        <taxon>Thomasclavelia</taxon>
    </lineage>
</organism>
<dbReference type="AlphaFoldDB" id="A0A3E3E3A8"/>
<accession>A0A3E3E3A8</accession>
<proteinExistence type="predicted"/>
<dbReference type="EMBL" id="QUSL01000094">
    <property type="protein sequence ID" value="RGD75735.1"/>
    <property type="molecule type" value="Genomic_DNA"/>
</dbReference>
<dbReference type="Pfam" id="PF02371">
    <property type="entry name" value="Transposase_20"/>
    <property type="match status" value="1"/>
</dbReference>
<dbReference type="Proteomes" id="UP000261032">
    <property type="component" value="Unassembled WGS sequence"/>
</dbReference>
<dbReference type="GO" id="GO:0004803">
    <property type="term" value="F:transposase activity"/>
    <property type="evidence" value="ECO:0007669"/>
    <property type="project" value="InterPro"/>
</dbReference>
<dbReference type="PROSITE" id="PS50137">
    <property type="entry name" value="DS_RBD"/>
    <property type="match status" value="1"/>
</dbReference>
<comment type="caution">
    <text evidence="3">The sequence shown here is derived from an EMBL/GenBank/DDBJ whole genome shotgun (WGS) entry which is preliminary data.</text>
</comment>